<feature type="binding site" evidence="17">
    <location>
        <position position="412"/>
    </location>
    <ligand>
        <name>AMP</name>
        <dbReference type="ChEBI" id="CHEBI:456215"/>
    </ligand>
</feature>
<dbReference type="NCBIfam" id="TIGR00196">
    <property type="entry name" value="yjeF_cterm"/>
    <property type="match status" value="1"/>
</dbReference>
<comment type="similarity">
    <text evidence="17">Belongs to the NnrD/CARKD family.</text>
</comment>
<evidence type="ECO:0000256" key="2">
    <source>
        <dbReference type="ARBA" id="ARBA00000909"/>
    </source>
</evidence>
<evidence type="ECO:0000259" key="20">
    <source>
        <dbReference type="PROSITE" id="PS51383"/>
    </source>
</evidence>
<dbReference type="OrthoDB" id="9806925at2"/>
<comment type="similarity">
    <text evidence="4 19">In the C-terminal section; belongs to the NnrD/CARKD family.</text>
</comment>
<evidence type="ECO:0000256" key="16">
    <source>
        <dbReference type="ARBA" id="ARBA00049209"/>
    </source>
</evidence>
<evidence type="ECO:0000256" key="17">
    <source>
        <dbReference type="HAMAP-Rule" id="MF_01965"/>
    </source>
</evidence>
<evidence type="ECO:0000256" key="11">
    <source>
        <dbReference type="ARBA" id="ARBA00023235"/>
    </source>
</evidence>
<comment type="catalytic activity">
    <reaction evidence="16 17 19">
        <text>(6S)-NADPHX + ADP = AMP + phosphate + NADPH + H(+)</text>
        <dbReference type="Rhea" id="RHEA:32235"/>
        <dbReference type="ChEBI" id="CHEBI:15378"/>
        <dbReference type="ChEBI" id="CHEBI:43474"/>
        <dbReference type="ChEBI" id="CHEBI:57783"/>
        <dbReference type="ChEBI" id="CHEBI:64076"/>
        <dbReference type="ChEBI" id="CHEBI:456215"/>
        <dbReference type="ChEBI" id="CHEBI:456216"/>
        <dbReference type="EC" id="4.2.1.136"/>
    </reaction>
</comment>
<feature type="domain" description="YjeF N-terminal" evidence="21">
    <location>
        <begin position="8"/>
        <end position="207"/>
    </location>
</feature>
<keyword evidence="11 18" id="KW-0413">Isomerase</keyword>
<comment type="cofactor">
    <cofactor evidence="17">
        <name>Mg(2+)</name>
        <dbReference type="ChEBI" id="CHEBI:18420"/>
    </cofactor>
</comment>
<feature type="binding site" evidence="18">
    <location>
        <position position="151"/>
    </location>
    <ligand>
        <name>(6S)-NADPHX</name>
        <dbReference type="ChEBI" id="CHEBI:64076"/>
    </ligand>
</feature>
<comment type="caution">
    <text evidence="22">The sequence shown here is derived from an EMBL/GenBank/DDBJ whole genome shotgun (WGS) entry which is preliminary data.</text>
</comment>
<evidence type="ECO:0000256" key="14">
    <source>
        <dbReference type="ARBA" id="ARBA00025153"/>
    </source>
</evidence>
<dbReference type="HAMAP" id="MF_01965">
    <property type="entry name" value="NADHX_dehydratase"/>
    <property type="match status" value="1"/>
</dbReference>
<comment type="similarity">
    <text evidence="18">Belongs to the NnrE/AIBP family.</text>
</comment>
<keyword evidence="8 17" id="KW-0521">NADP</keyword>
<keyword evidence="5 18" id="KW-0479">Metal-binding</keyword>
<dbReference type="InterPro" id="IPR000631">
    <property type="entry name" value="CARKD"/>
</dbReference>
<reference evidence="22 23" key="1">
    <citation type="submission" date="2017-09" db="EMBL/GenBank/DDBJ databases">
        <title>Genomics of the genus Arcobacter.</title>
        <authorList>
            <person name="Perez-Cataluna A."/>
            <person name="Figueras M.J."/>
            <person name="Salas-Masso N."/>
        </authorList>
    </citation>
    <scope>NUCLEOTIDE SEQUENCE [LARGE SCALE GENOMIC DNA]</scope>
    <source>
        <strain evidence="22 23">DSM 18005</strain>
    </source>
</reference>
<dbReference type="Gene3D" id="3.40.1190.20">
    <property type="match status" value="1"/>
</dbReference>
<comment type="subunit">
    <text evidence="17">Homotetramer.</text>
</comment>
<evidence type="ECO:0000256" key="19">
    <source>
        <dbReference type="PIRNR" id="PIRNR017184"/>
    </source>
</evidence>
<comment type="catalytic activity">
    <reaction evidence="1 18 19">
        <text>(6R)-NADHX = (6S)-NADHX</text>
        <dbReference type="Rhea" id="RHEA:32215"/>
        <dbReference type="ChEBI" id="CHEBI:64074"/>
        <dbReference type="ChEBI" id="CHEBI:64075"/>
        <dbReference type="EC" id="5.1.99.6"/>
    </reaction>
</comment>
<dbReference type="KEGG" id="ahs:AHALO_0223"/>
<dbReference type="EMBL" id="NXIF01000034">
    <property type="protein sequence ID" value="PKI80479.1"/>
    <property type="molecule type" value="Genomic_DNA"/>
</dbReference>
<comment type="similarity">
    <text evidence="3 19">In the N-terminal section; belongs to the NnrE/AIBP family.</text>
</comment>
<dbReference type="PANTHER" id="PTHR12592:SF0">
    <property type="entry name" value="ATP-DEPENDENT (S)-NAD(P)H-HYDRATE DEHYDRATASE"/>
    <property type="match status" value="1"/>
</dbReference>
<evidence type="ECO:0000256" key="15">
    <source>
        <dbReference type="ARBA" id="ARBA00048238"/>
    </source>
</evidence>
<dbReference type="InterPro" id="IPR036652">
    <property type="entry name" value="YjeF_N_dom_sf"/>
</dbReference>
<name>A0A2N1J1P1_9BACT</name>
<dbReference type="GO" id="GO:0052856">
    <property type="term" value="F:NAD(P)HX epimerase activity"/>
    <property type="evidence" value="ECO:0007669"/>
    <property type="project" value="UniProtKB-UniRule"/>
</dbReference>
<dbReference type="SUPFAM" id="SSF53613">
    <property type="entry name" value="Ribokinase-like"/>
    <property type="match status" value="1"/>
</dbReference>
<comment type="cofactor">
    <cofactor evidence="18 19">
        <name>K(+)</name>
        <dbReference type="ChEBI" id="CHEBI:29103"/>
    </cofactor>
    <text evidence="18 19">Binds 1 potassium ion per subunit.</text>
</comment>
<dbReference type="EC" id="5.1.99.6" evidence="19"/>
<evidence type="ECO:0000256" key="13">
    <source>
        <dbReference type="ARBA" id="ARBA00023268"/>
    </source>
</evidence>
<evidence type="ECO:0000256" key="5">
    <source>
        <dbReference type="ARBA" id="ARBA00022723"/>
    </source>
</evidence>
<evidence type="ECO:0000313" key="23">
    <source>
        <dbReference type="Proteomes" id="UP000233248"/>
    </source>
</evidence>
<comment type="function">
    <text evidence="17">Catalyzes the dehydration of the S-form of NAD(P)HX at the expense of ADP, which is converted to AMP. Together with NAD(P)HX epimerase, which catalyzes the epimerization of the S- and R-forms, the enzyme allows the repair of both epimers of NAD(P)HX, a damaged form of NAD(P)H that is a result of enzymatic or heat-dependent hydration.</text>
</comment>
<dbReference type="Pfam" id="PF01256">
    <property type="entry name" value="Carb_kinase"/>
    <property type="match status" value="1"/>
</dbReference>
<evidence type="ECO:0000256" key="6">
    <source>
        <dbReference type="ARBA" id="ARBA00022741"/>
    </source>
</evidence>
<dbReference type="Proteomes" id="UP000233248">
    <property type="component" value="Unassembled WGS sequence"/>
</dbReference>
<feature type="binding site" evidence="18">
    <location>
        <begin position="57"/>
        <end position="61"/>
    </location>
    <ligand>
        <name>(6S)-NADPHX</name>
        <dbReference type="ChEBI" id="CHEBI:64076"/>
    </ligand>
</feature>
<dbReference type="InterPro" id="IPR004443">
    <property type="entry name" value="YjeF_N_dom"/>
</dbReference>
<gene>
    <name evidence="17" type="primary">nnrD</name>
    <name evidence="18" type="synonym">nnrE</name>
    <name evidence="22" type="ORF">CP960_09340</name>
</gene>
<comment type="function">
    <text evidence="14 19">Bifunctional enzyme that catalyzes the epimerization of the S- and R-forms of NAD(P)HX and the dehydration of the S-form of NAD(P)HX at the expense of ADP, which is converted to AMP. This allows the repair of both epimers of NAD(P)HX, a damaged form of NAD(P)H that is a result of enzymatic or heat-dependent hydration.</text>
</comment>
<evidence type="ECO:0000256" key="1">
    <source>
        <dbReference type="ARBA" id="ARBA00000013"/>
    </source>
</evidence>
<dbReference type="PIRSF" id="PIRSF017184">
    <property type="entry name" value="Nnr"/>
    <property type="match status" value="1"/>
</dbReference>
<dbReference type="AlphaFoldDB" id="A0A2N1J1P1"/>
<organism evidence="22 23">
    <name type="scientific">Malaciobacter halophilus</name>
    <dbReference type="NCBI Taxonomy" id="197482"/>
    <lineage>
        <taxon>Bacteria</taxon>
        <taxon>Pseudomonadati</taxon>
        <taxon>Campylobacterota</taxon>
        <taxon>Epsilonproteobacteria</taxon>
        <taxon>Campylobacterales</taxon>
        <taxon>Arcobacteraceae</taxon>
        <taxon>Malaciobacter</taxon>
    </lineage>
</organism>
<feature type="binding site" evidence="18">
    <location>
        <position position="154"/>
    </location>
    <ligand>
        <name>K(+)</name>
        <dbReference type="ChEBI" id="CHEBI:29103"/>
    </ligand>
</feature>
<sequence length="466" mass="50948">MQKIFDEVSSLDKKCYDKFSLSEDLLMEHAALALKCEVNNKIKSYNSTILIVCGVGNNGADGLALARLLQDEYLNIIVYTPFEVKSKMAKLQLERLKLLGVNTTNSLRKVFDIDCVVDSLFGSGLNKPLKKEAIDILEKINSIEAYKIACDIPSGVDNNGEIKNSAFKADVTVTMGALKTSLLTDGAKEFTGIIKKANLGLSSSCYENQTDMYLLEQKDLKLPFRDNINTHKGNYGHACVVIGCKKGAGVIASSAAFSFGAGLVTAIVHEELQLPYYIMQSHNLPSNVTAIALGMGLGLYDKNELKKILNTNVAKVIDADLFYEKLLLDYLNQEIVLTPHPKEFCSLLKLTKLADIDIDTLQSNRFKYVKLFCKKYPKVTLLLKGANVIISQNNKVYVNCLGTSALSKGGSGDVLSGLIVALLAQGYSFLQSAINASLAHTLAAKNFKSNNYALNPEDLIEGIKNL</sequence>
<comment type="catalytic activity">
    <reaction evidence="15 17 19">
        <text>(6S)-NADHX + ADP = AMP + phosphate + NADH + H(+)</text>
        <dbReference type="Rhea" id="RHEA:32223"/>
        <dbReference type="ChEBI" id="CHEBI:15378"/>
        <dbReference type="ChEBI" id="CHEBI:43474"/>
        <dbReference type="ChEBI" id="CHEBI:57945"/>
        <dbReference type="ChEBI" id="CHEBI:64074"/>
        <dbReference type="ChEBI" id="CHEBI:456215"/>
        <dbReference type="ChEBI" id="CHEBI:456216"/>
        <dbReference type="EC" id="4.2.1.136"/>
    </reaction>
</comment>
<feature type="binding site" evidence="17">
    <location>
        <position position="340"/>
    </location>
    <ligand>
        <name>(6S)-NADPHX</name>
        <dbReference type="ChEBI" id="CHEBI:64076"/>
    </ligand>
</feature>
<dbReference type="PROSITE" id="PS51383">
    <property type="entry name" value="YJEF_C_3"/>
    <property type="match status" value="1"/>
</dbReference>
<dbReference type="InterPro" id="IPR017953">
    <property type="entry name" value="Carbohydrate_kinase_pred_CS"/>
</dbReference>
<evidence type="ECO:0000256" key="3">
    <source>
        <dbReference type="ARBA" id="ARBA00006001"/>
    </source>
</evidence>
<dbReference type="GO" id="GO:0046872">
    <property type="term" value="F:metal ion binding"/>
    <property type="evidence" value="ECO:0007669"/>
    <property type="project" value="UniProtKB-UniRule"/>
</dbReference>
<feature type="binding site" evidence="17">
    <location>
        <position position="413"/>
    </location>
    <ligand>
        <name>(6S)-NADPHX</name>
        <dbReference type="ChEBI" id="CHEBI:64076"/>
    </ligand>
</feature>
<dbReference type="PANTHER" id="PTHR12592">
    <property type="entry name" value="ATP-DEPENDENT (S)-NAD(P)H-HYDRATE DEHYDRATASE FAMILY MEMBER"/>
    <property type="match status" value="1"/>
</dbReference>
<feature type="binding site" evidence="17">
    <location>
        <position position="296"/>
    </location>
    <ligand>
        <name>(6S)-NADPHX</name>
        <dbReference type="ChEBI" id="CHEBI:64076"/>
    </ligand>
</feature>
<comment type="catalytic activity">
    <reaction evidence="2 18 19">
        <text>(6R)-NADPHX = (6S)-NADPHX</text>
        <dbReference type="Rhea" id="RHEA:32227"/>
        <dbReference type="ChEBI" id="CHEBI:64076"/>
        <dbReference type="ChEBI" id="CHEBI:64077"/>
        <dbReference type="EC" id="5.1.99.6"/>
    </reaction>
</comment>
<evidence type="ECO:0000256" key="10">
    <source>
        <dbReference type="ARBA" id="ARBA00023027"/>
    </source>
</evidence>
<feature type="binding site" evidence="18">
    <location>
        <begin position="122"/>
        <end position="128"/>
    </location>
    <ligand>
        <name>(6S)-NADPHX</name>
        <dbReference type="ChEBI" id="CHEBI:64076"/>
    </ligand>
</feature>
<keyword evidence="23" id="KW-1185">Reference proteome</keyword>
<dbReference type="CDD" id="cd01171">
    <property type="entry name" value="YXKO-related"/>
    <property type="match status" value="1"/>
</dbReference>
<dbReference type="SUPFAM" id="SSF64153">
    <property type="entry name" value="YjeF N-terminal domain-like"/>
    <property type="match status" value="1"/>
</dbReference>
<accession>A0A2N1J1P1</accession>
<dbReference type="EC" id="4.2.1.136" evidence="19"/>
<feature type="binding site" evidence="17">
    <location>
        <position position="248"/>
    </location>
    <ligand>
        <name>(6S)-NADPHX</name>
        <dbReference type="ChEBI" id="CHEBI:64076"/>
    </ligand>
</feature>
<keyword evidence="9 18" id="KW-0630">Potassium</keyword>
<evidence type="ECO:0000256" key="18">
    <source>
        <dbReference type="HAMAP-Rule" id="MF_01966"/>
    </source>
</evidence>
<dbReference type="PROSITE" id="PS01050">
    <property type="entry name" value="YJEF_C_2"/>
    <property type="match status" value="1"/>
</dbReference>
<dbReference type="GO" id="GO:0110051">
    <property type="term" value="P:metabolite repair"/>
    <property type="evidence" value="ECO:0007669"/>
    <property type="project" value="TreeGrafter"/>
</dbReference>
<evidence type="ECO:0000256" key="12">
    <source>
        <dbReference type="ARBA" id="ARBA00023239"/>
    </source>
</evidence>
<dbReference type="RefSeq" id="WP_101185152.1">
    <property type="nucleotide sequence ID" value="NZ_CP031218.1"/>
</dbReference>
<keyword evidence="6 17" id="KW-0547">Nucleotide-binding</keyword>
<protein>
    <recommendedName>
        <fullName evidence="19">Bifunctional NAD(P)H-hydrate repair enzyme</fullName>
    </recommendedName>
    <alternativeName>
        <fullName evidence="19">Nicotinamide nucleotide repair protein</fullName>
    </alternativeName>
    <domain>
        <recommendedName>
            <fullName evidence="19">ADP-dependent (S)-NAD(P)H-hydrate dehydratase</fullName>
            <ecNumber evidence="19">4.2.1.136</ecNumber>
        </recommendedName>
        <alternativeName>
            <fullName evidence="19">ADP-dependent NAD(P)HX dehydratase</fullName>
        </alternativeName>
    </domain>
    <domain>
        <recommendedName>
            <fullName evidence="19">NAD(P)H-hydrate epimerase</fullName>
            <ecNumber evidence="19">5.1.99.6</ecNumber>
        </recommendedName>
    </domain>
</protein>
<dbReference type="PROSITE" id="PS51385">
    <property type="entry name" value="YJEF_N"/>
    <property type="match status" value="1"/>
</dbReference>
<dbReference type="Pfam" id="PF03853">
    <property type="entry name" value="YjeF_N"/>
    <property type="match status" value="1"/>
</dbReference>
<keyword evidence="10 17" id="KW-0520">NAD</keyword>
<feature type="binding site" evidence="18">
    <location>
        <position position="58"/>
    </location>
    <ligand>
        <name>K(+)</name>
        <dbReference type="ChEBI" id="CHEBI:29103"/>
    </ligand>
</feature>
<dbReference type="HAMAP" id="MF_01966">
    <property type="entry name" value="NADHX_epimerase"/>
    <property type="match status" value="1"/>
</dbReference>
<evidence type="ECO:0000259" key="21">
    <source>
        <dbReference type="PROSITE" id="PS51385"/>
    </source>
</evidence>
<dbReference type="Gene3D" id="3.40.50.10260">
    <property type="entry name" value="YjeF N-terminal domain"/>
    <property type="match status" value="1"/>
</dbReference>
<dbReference type="NCBIfam" id="TIGR00197">
    <property type="entry name" value="yjeF_nterm"/>
    <property type="match status" value="1"/>
</dbReference>
<dbReference type="GO" id="GO:0005524">
    <property type="term" value="F:ATP binding"/>
    <property type="evidence" value="ECO:0007669"/>
    <property type="project" value="UniProtKB-UniRule"/>
</dbReference>
<proteinExistence type="inferred from homology"/>
<feature type="domain" description="YjeF C-terminal" evidence="20">
    <location>
        <begin position="215"/>
        <end position="466"/>
    </location>
</feature>
<dbReference type="GO" id="GO:0052855">
    <property type="term" value="F:ADP-dependent NAD(P)H-hydrate dehydratase activity"/>
    <property type="evidence" value="ECO:0007669"/>
    <property type="project" value="UniProtKB-UniRule"/>
</dbReference>
<dbReference type="InterPro" id="IPR029056">
    <property type="entry name" value="Ribokinase-like"/>
</dbReference>
<dbReference type="GO" id="GO:0046496">
    <property type="term" value="P:nicotinamide nucleotide metabolic process"/>
    <property type="evidence" value="ECO:0007669"/>
    <property type="project" value="UniProtKB-UniRule"/>
</dbReference>
<evidence type="ECO:0000313" key="22">
    <source>
        <dbReference type="EMBL" id="PKI80479.1"/>
    </source>
</evidence>
<comment type="function">
    <text evidence="18">Catalyzes the epimerization of the S- and R-forms of NAD(P)HX, a damaged form of NAD(P)H that is a result of enzymatic or heat-dependent hydration. This is a prerequisite for the S-specific NAD(P)H-hydrate dehydratase to allow the repair of both epimers of NAD(P)HX.</text>
</comment>
<dbReference type="InterPro" id="IPR030677">
    <property type="entry name" value="Nnr"/>
</dbReference>
<keyword evidence="12 17" id="KW-0456">Lyase</keyword>
<evidence type="ECO:0000256" key="9">
    <source>
        <dbReference type="ARBA" id="ARBA00022958"/>
    </source>
</evidence>
<evidence type="ECO:0000256" key="8">
    <source>
        <dbReference type="ARBA" id="ARBA00022857"/>
    </source>
</evidence>
<keyword evidence="7 17" id="KW-0067">ATP-binding</keyword>
<feature type="binding site" evidence="18">
    <location>
        <position position="118"/>
    </location>
    <ligand>
        <name>K(+)</name>
        <dbReference type="ChEBI" id="CHEBI:29103"/>
    </ligand>
</feature>
<evidence type="ECO:0000256" key="7">
    <source>
        <dbReference type="ARBA" id="ARBA00022840"/>
    </source>
</evidence>
<keyword evidence="13" id="KW-0511">Multifunctional enzyme</keyword>
<comment type="caution">
    <text evidence="17">Lacks conserved residue(s) required for the propagation of feature annotation.</text>
</comment>
<evidence type="ECO:0000256" key="4">
    <source>
        <dbReference type="ARBA" id="ARBA00009524"/>
    </source>
</evidence>